<feature type="chain" id="PRO_5002966234" description="Lipoprotein" evidence="2">
    <location>
        <begin position="22"/>
        <end position="202"/>
    </location>
</feature>
<evidence type="ECO:0000313" key="3">
    <source>
        <dbReference type="EMBL" id="EES51801.1"/>
    </source>
</evidence>
<sequence length="202" mass="21931">MKTVMKKIFLAVLLAFGMALPACEPTGESLLAIEETLGEESKAETSGKTLAAGLVVGVRQQKGSPHLWLILRETPVDNKGRPRCGGPKGRRLSLDLAIPFTLVRTHRQTSAFVILGPAPDPATPPLEKGMCITVRDDSREAPPILPLIEILLPPPPGPSHERIETGIVTIWSGPVRQTRRRPTNAHRDFPNPFPGRSPRKAA</sequence>
<dbReference type="Proteomes" id="UP000009374">
    <property type="component" value="Unassembled WGS sequence"/>
</dbReference>
<organism evidence="3 4">
    <name type="scientific">Leptospirillum ferrodiazotrophum</name>
    <dbReference type="NCBI Taxonomy" id="412449"/>
    <lineage>
        <taxon>Bacteria</taxon>
        <taxon>Pseudomonadati</taxon>
        <taxon>Nitrospirota</taxon>
        <taxon>Nitrospiria</taxon>
        <taxon>Nitrospirales</taxon>
        <taxon>Nitrospiraceae</taxon>
        <taxon>Leptospirillum</taxon>
    </lineage>
</organism>
<keyword evidence="2" id="KW-0732">Signal</keyword>
<dbReference type="AlphaFoldDB" id="C6I021"/>
<proteinExistence type="predicted"/>
<evidence type="ECO:0000313" key="4">
    <source>
        <dbReference type="Proteomes" id="UP000009374"/>
    </source>
</evidence>
<reference evidence="3 4" key="1">
    <citation type="journal article" date="2009" name="Appl. Environ. Microbiol.">
        <title>Community genomic and proteomic analyses of chemoautotrophic iron-oxidizing "Leptospirillum rubarum" (Group II) and "Leptospirillum ferrodiazotrophum" (Group III) bacteria in acid mine drainage biofilms.</title>
        <authorList>
            <person name="Goltsman D.S."/>
            <person name="Denef V.J."/>
            <person name="Singer S.W."/>
            <person name="VerBerkmoes N.C."/>
            <person name="Lefsrud M."/>
            <person name="Mueller R.S."/>
            <person name="Dick G.J."/>
            <person name="Sun C.L."/>
            <person name="Wheeler K.E."/>
            <person name="Zemla A."/>
            <person name="Baker B.J."/>
            <person name="Hauser L."/>
            <person name="Land M."/>
            <person name="Shah M.B."/>
            <person name="Thelen M.P."/>
            <person name="Hettich R.L."/>
            <person name="Banfield J.F."/>
        </authorList>
    </citation>
    <scope>NUCLEOTIDE SEQUENCE [LARGE SCALE GENOMIC DNA]</scope>
</reference>
<evidence type="ECO:0000256" key="1">
    <source>
        <dbReference type="SAM" id="MobiDB-lite"/>
    </source>
</evidence>
<dbReference type="EMBL" id="GG693884">
    <property type="protein sequence ID" value="EES51801.1"/>
    <property type="molecule type" value="Genomic_DNA"/>
</dbReference>
<accession>C6I021</accession>
<feature type="signal peptide" evidence="2">
    <location>
        <begin position="1"/>
        <end position="21"/>
    </location>
</feature>
<evidence type="ECO:0008006" key="5">
    <source>
        <dbReference type="Google" id="ProtNLM"/>
    </source>
</evidence>
<protein>
    <recommendedName>
        <fullName evidence="5">Lipoprotein</fullName>
    </recommendedName>
</protein>
<evidence type="ECO:0000256" key="2">
    <source>
        <dbReference type="SAM" id="SignalP"/>
    </source>
</evidence>
<feature type="region of interest" description="Disordered" evidence="1">
    <location>
        <begin position="176"/>
        <end position="202"/>
    </location>
</feature>
<name>C6I021_9BACT</name>
<keyword evidence="4" id="KW-1185">Reference proteome</keyword>
<gene>
    <name evidence="3" type="ORF">UBAL3_95450022</name>
</gene>